<dbReference type="RefSeq" id="WP_160719534.1">
    <property type="nucleotide sequence ID" value="NZ_SUMG01000004.1"/>
</dbReference>
<dbReference type="PANTHER" id="PTHR24567:SF58">
    <property type="entry name" value="CYCLIC AMP-BINDING REGULATORY PROTEIN"/>
    <property type="match status" value="1"/>
</dbReference>
<evidence type="ECO:0000313" key="6">
    <source>
        <dbReference type="EMBL" id="NBG87751.1"/>
    </source>
</evidence>
<keyword evidence="2" id="KW-0238">DNA-binding</keyword>
<dbReference type="Pfam" id="PF13545">
    <property type="entry name" value="HTH_Crp_2"/>
    <property type="match status" value="1"/>
</dbReference>
<evidence type="ECO:0000256" key="3">
    <source>
        <dbReference type="ARBA" id="ARBA00023163"/>
    </source>
</evidence>
<accession>A0AA43XJY4</accession>
<evidence type="ECO:0000313" key="7">
    <source>
        <dbReference type="Proteomes" id="UP000449710"/>
    </source>
</evidence>
<gene>
    <name evidence="6" type="ORF">ISALK_04485</name>
</gene>
<dbReference type="InterPro" id="IPR000595">
    <property type="entry name" value="cNMP-bd_dom"/>
</dbReference>
<dbReference type="SUPFAM" id="SSF46785">
    <property type="entry name" value="Winged helix' DNA-binding domain"/>
    <property type="match status" value="1"/>
</dbReference>
<reference evidence="6 7" key="1">
    <citation type="submission" date="2019-04" db="EMBL/GenBank/DDBJ databases">
        <title>Isachenkonia alkalipeptolytica gen. nov. sp. nov. a new anaerobic, alkiliphilic organothrophic bacterium capable to reduce synthesized ferrihydrite isolated from a soda lake.</title>
        <authorList>
            <person name="Toshchakov S.V."/>
            <person name="Zavarzina D.G."/>
            <person name="Zhilina T.N."/>
            <person name="Kostrikina N.A."/>
            <person name="Kublanov I.V."/>
        </authorList>
    </citation>
    <scope>NUCLEOTIDE SEQUENCE [LARGE SCALE GENOMIC DNA]</scope>
    <source>
        <strain evidence="6 7">Z-1701</strain>
    </source>
</reference>
<dbReference type="GO" id="GO:0003677">
    <property type="term" value="F:DNA binding"/>
    <property type="evidence" value="ECO:0007669"/>
    <property type="project" value="UniProtKB-KW"/>
</dbReference>
<keyword evidence="7" id="KW-1185">Reference proteome</keyword>
<dbReference type="PROSITE" id="PS51063">
    <property type="entry name" value="HTH_CRP_2"/>
    <property type="match status" value="1"/>
</dbReference>
<comment type="caution">
    <text evidence="6">The sequence shown here is derived from an EMBL/GenBank/DDBJ whole genome shotgun (WGS) entry which is preliminary data.</text>
</comment>
<dbReference type="AlphaFoldDB" id="A0AA43XJY4"/>
<name>A0AA43XJY4_9CLOT</name>
<evidence type="ECO:0000259" key="5">
    <source>
        <dbReference type="PROSITE" id="PS51063"/>
    </source>
</evidence>
<feature type="domain" description="HTH crp-type" evidence="5">
    <location>
        <begin position="156"/>
        <end position="224"/>
    </location>
</feature>
<evidence type="ECO:0000259" key="4">
    <source>
        <dbReference type="PROSITE" id="PS50042"/>
    </source>
</evidence>
<dbReference type="SUPFAM" id="SSF51206">
    <property type="entry name" value="cAMP-binding domain-like"/>
    <property type="match status" value="1"/>
</dbReference>
<evidence type="ECO:0000256" key="2">
    <source>
        <dbReference type="ARBA" id="ARBA00023125"/>
    </source>
</evidence>
<dbReference type="Gene3D" id="2.60.120.10">
    <property type="entry name" value="Jelly Rolls"/>
    <property type="match status" value="1"/>
</dbReference>
<protein>
    <submittedName>
        <fullName evidence="6">Crp/Fnr family transcriptional regulator</fullName>
    </submittedName>
</protein>
<sequence length="231" mass="26305">MKNSLLTKPQLQTISKSLLFQSIPPSSLELIFRDLTADIISYPDPTLIASEGEVCSGISLVLEGSVAVKKLHLSGKETTITELKPGDTFGEVIIFSDHKHFPSSLFSEKNTVILYISETAILRLCKLKPEFLKNLMGLLSNKVWMMSNKVRILSYDRLKQRVAMYLMDQYRMQGSPSINLPHNRQEMADYLGMPRPSLSRELQNLKDQGLIRYHKNHFTLLQPEKLEALIQ</sequence>
<dbReference type="GO" id="GO:0005829">
    <property type="term" value="C:cytosol"/>
    <property type="evidence" value="ECO:0007669"/>
    <property type="project" value="TreeGrafter"/>
</dbReference>
<keyword evidence="1" id="KW-0805">Transcription regulation</keyword>
<dbReference type="InterPro" id="IPR012318">
    <property type="entry name" value="HTH_CRP"/>
</dbReference>
<organism evidence="6 7">
    <name type="scientific">Isachenkonia alkalipeptolytica</name>
    <dbReference type="NCBI Taxonomy" id="2565777"/>
    <lineage>
        <taxon>Bacteria</taxon>
        <taxon>Bacillati</taxon>
        <taxon>Bacillota</taxon>
        <taxon>Clostridia</taxon>
        <taxon>Eubacteriales</taxon>
        <taxon>Clostridiaceae</taxon>
        <taxon>Isachenkonia</taxon>
    </lineage>
</organism>
<dbReference type="SMART" id="SM00100">
    <property type="entry name" value="cNMP"/>
    <property type="match status" value="1"/>
</dbReference>
<dbReference type="SMART" id="SM00419">
    <property type="entry name" value="HTH_CRP"/>
    <property type="match status" value="1"/>
</dbReference>
<dbReference type="InterPro" id="IPR050397">
    <property type="entry name" value="Env_Response_Regulators"/>
</dbReference>
<feature type="domain" description="Cyclic nucleotide-binding" evidence="4">
    <location>
        <begin position="19"/>
        <end position="124"/>
    </location>
</feature>
<dbReference type="InterPro" id="IPR014710">
    <property type="entry name" value="RmlC-like_jellyroll"/>
</dbReference>
<dbReference type="InterPro" id="IPR036390">
    <property type="entry name" value="WH_DNA-bd_sf"/>
</dbReference>
<dbReference type="InterPro" id="IPR018490">
    <property type="entry name" value="cNMP-bd_dom_sf"/>
</dbReference>
<dbReference type="PROSITE" id="PS50042">
    <property type="entry name" value="CNMP_BINDING_3"/>
    <property type="match status" value="1"/>
</dbReference>
<keyword evidence="3" id="KW-0804">Transcription</keyword>
<dbReference type="CDD" id="cd00038">
    <property type="entry name" value="CAP_ED"/>
    <property type="match status" value="1"/>
</dbReference>
<dbReference type="GO" id="GO:0003700">
    <property type="term" value="F:DNA-binding transcription factor activity"/>
    <property type="evidence" value="ECO:0007669"/>
    <property type="project" value="TreeGrafter"/>
</dbReference>
<dbReference type="PANTHER" id="PTHR24567">
    <property type="entry name" value="CRP FAMILY TRANSCRIPTIONAL REGULATORY PROTEIN"/>
    <property type="match status" value="1"/>
</dbReference>
<dbReference type="EMBL" id="SUMG01000004">
    <property type="protein sequence ID" value="NBG87751.1"/>
    <property type="molecule type" value="Genomic_DNA"/>
</dbReference>
<dbReference type="Pfam" id="PF00027">
    <property type="entry name" value="cNMP_binding"/>
    <property type="match status" value="1"/>
</dbReference>
<dbReference type="Proteomes" id="UP000449710">
    <property type="component" value="Unassembled WGS sequence"/>
</dbReference>
<evidence type="ECO:0000256" key="1">
    <source>
        <dbReference type="ARBA" id="ARBA00023015"/>
    </source>
</evidence>
<proteinExistence type="predicted"/>